<proteinExistence type="predicted"/>
<accession>A0A6J5LRZ9</accession>
<evidence type="ECO:0000313" key="1">
    <source>
        <dbReference type="EMBL" id="CAB4137324.1"/>
    </source>
</evidence>
<reference evidence="1" key="1">
    <citation type="submission" date="2020-04" db="EMBL/GenBank/DDBJ databases">
        <authorList>
            <person name="Chiriac C."/>
            <person name="Salcher M."/>
            <person name="Ghai R."/>
            <person name="Kavagutti S V."/>
        </authorList>
    </citation>
    <scope>NUCLEOTIDE SEQUENCE</scope>
</reference>
<dbReference type="EMBL" id="LR796329">
    <property type="protein sequence ID" value="CAB4137324.1"/>
    <property type="molecule type" value="Genomic_DNA"/>
</dbReference>
<sequence>MILGLRGDRLPTNPELQYMVNMLKEDYGNLPIGELDLAFELMVKGKLDENPETYQNFSVLYLTRMLTAYARFVMANYQEKPKELPQIEYKPEEIDIDFIYQVYRDSKDKDFRRIFMALDAFNFIFKNNLYNFNVDEIYDEVVKHIKFSVIDSATRRAAKELLADNNQMEFMCRRLVVKKYFDNLNQ</sequence>
<organism evidence="1">
    <name type="scientific">uncultured Caudovirales phage</name>
    <dbReference type="NCBI Taxonomy" id="2100421"/>
    <lineage>
        <taxon>Viruses</taxon>
        <taxon>Duplodnaviria</taxon>
        <taxon>Heunggongvirae</taxon>
        <taxon>Uroviricota</taxon>
        <taxon>Caudoviricetes</taxon>
        <taxon>Peduoviridae</taxon>
        <taxon>Maltschvirus</taxon>
        <taxon>Maltschvirus maltsch</taxon>
    </lineage>
</organism>
<name>A0A6J5LRZ9_9CAUD</name>
<gene>
    <name evidence="1" type="ORF">UFOVP316_34</name>
</gene>
<protein>
    <submittedName>
        <fullName evidence="1">Uncharacterized protein</fullName>
    </submittedName>
</protein>